<dbReference type="RefSeq" id="WP_248907046.1">
    <property type="nucleotide sequence ID" value="NZ_CP109979.1"/>
</dbReference>
<dbReference type="AlphaFoldDB" id="A0ABD5YLR6"/>
<protein>
    <recommendedName>
        <fullName evidence="3">Lipoprotein</fullName>
    </recommendedName>
</protein>
<evidence type="ECO:0008006" key="3">
    <source>
        <dbReference type="Google" id="ProtNLM"/>
    </source>
</evidence>
<dbReference type="Proteomes" id="UP001596417">
    <property type="component" value="Unassembled WGS sequence"/>
</dbReference>
<reference evidence="1 2" key="1">
    <citation type="journal article" date="2019" name="Int. J. Syst. Evol. Microbiol.">
        <title>The Global Catalogue of Microorganisms (GCM) 10K type strain sequencing project: providing services to taxonomists for standard genome sequencing and annotation.</title>
        <authorList>
            <consortium name="The Broad Institute Genomics Platform"/>
            <consortium name="The Broad Institute Genome Sequencing Center for Infectious Disease"/>
            <person name="Wu L."/>
            <person name="Ma J."/>
        </authorList>
    </citation>
    <scope>NUCLEOTIDE SEQUENCE [LARGE SCALE GENOMIC DNA]</scope>
    <source>
        <strain evidence="1 2">RDMS1</strain>
    </source>
</reference>
<dbReference type="EMBL" id="JBHTAX010000001">
    <property type="protein sequence ID" value="MFC7190299.1"/>
    <property type="molecule type" value="Genomic_DNA"/>
</dbReference>
<dbReference type="PROSITE" id="PS51257">
    <property type="entry name" value="PROKAR_LIPOPROTEIN"/>
    <property type="match status" value="1"/>
</dbReference>
<evidence type="ECO:0000313" key="2">
    <source>
        <dbReference type="Proteomes" id="UP001596417"/>
    </source>
</evidence>
<accession>A0ABD5YLR6</accession>
<dbReference type="GeneID" id="76199900"/>
<evidence type="ECO:0000313" key="1">
    <source>
        <dbReference type="EMBL" id="MFC7190299.1"/>
    </source>
</evidence>
<sequence>MNRRLFLSAVSTGMISLAGCISTLSERKVQLEKIILVNTLDSAKNISVLVRNDSEIVYWAEHELAGGICTSAVVEPTWETSPADLSVAVRLADRDSWEQRSPGRGSGECTVLQIEILHPQDGGDIYFVNRDCATSPSSPC</sequence>
<proteinExistence type="predicted"/>
<organism evidence="1 2">
    <name type="scientific">Halocatena marina</name>
    <dbReference type="NCBI Taxonomy" id="2934937"/>
    <lineage>
        <taxon>Archaea</taxon>
        <taxon>Methanobacteriati</taxon>
        <taxon>Methanobacteriota</taxon>
        <taxon>Stenosarchaea group</taxon>
        <taxon>Halobacteria</taxon>
        <taxon>Halobacteriales</taxon>
        <taxon>Natronomonadaceae</taxon>
        <taxon>Halocatena</taxon>
    </lineage>
</organism>
<gene>
    <name evidence="1" type="ORF">ACFQL7_10840</name>
</gene>
<comment type="caution">
    <text evidence="1">The sequence shown here is derived from an EMBL/GenBank/DDBJ whole genome shotgun (WGS) entry which is preliminary data.</text>
</comment>
<keyword evidence="2" id="KW-1185">Reference proteome</keyword>
<name>A0ABD5YLR6_9EURY</name>